<evidence type="ECO:0000256" key="2">
    <source>
        <dbReference type="SAM" id="MobiDB-lite"/>
    </source>
</evidence>
<keyword evidence="4" id="KW-1185">Reference proteome</keyword>
<feature type="region of interest" description="Disordered" evidence="2">
    <location>
        <begin position="22"/>
        <end position="49"/>
    </location>
</feature>
<dbReference type="Proteomes" id="UP001186944">
    <property type="component" value="Unassembled WGS sequence"/>
</dbReference>
<organism evidence="3 4">
    <name type="scientific">Pinctada imbricata</name>
    <name type="common">Atlantic pearl-oyster</name>
    <name type="synonym">Pinctada martensii</name>
    <dbReference type="NCBI Taxonomy" id="66713"/>
    <lineage>
        <taxon>Eukaryota</taxon>
        <taxon>Metazoa</taxon>
        <taxon>Spiralia</taxon>
        <taxon>Lophotrochozoa</taxon>
        <taxon>Mollusca</taxon>
        <taxon>Bivalvia</taxon>
        <taxon>Autobranchia</taxon>
        <taxon>Pteriomorphia</taxon>
        <taxon>Pterioida</taxon>
        <taxon>Pterioidea</taxon>
        <taxon>Pteriidae</taxon>
        <taxon>Pinctada</taxon>
    </lineage>
</organism>
<accession>A0AA88YE12</accession>
<dbReference type="Gene3D" id="3.30.70.1820">
    <property type="entry name" value="L1 transposable element, RRM domain"/>
    <property type="match status" value="1"/>
</dbReference>
<sequence>MSKMNEKNTGVCLKIDEVPEEIRLQKVSDKPPPTKRDRTSSSRSDGDDSVLFRSDLTEIKESMTKTLQSIFNRKEIEEIVKESMKEMVKSLKDEILKDIKEDIKKEIKEEIKSGMVKEINETNSNELEKLKDSCENQMKEMKTEMKEKNFNLNEKYEGTNLDIHCLREKLNKQEAELRKIRGKIKECEKSSKEVQNLANYNHQYSQKNNIKVLHWRETRGENLRRDFCEILQQEADVSLDKRDVLAIHRIPHGDKSGKSGPRPVIIRLINSEAKIAVMRNRKSLKEHFTLLDHLTPQNNNLLRKLREHPKIESAWHFNTRIYAFDCEGNKHRFDVCDDIDFKLRNVKTAD</sequence>
<dbReference type="EMBL" id="VSWD01000005">
    <property type="protein sequence ID" value="KAK3103118.1"/>
    <property type="molecule type" value="Genomic_DNA"/>
</dbReference>
<gene>
    <name evidence="3" type="ORF">FSP39_016622</name>
</gene>
<comment type="caution">
    <text evidence="3">The sequence shown here is derived from an EMBL/GenBank/DDBJ whole genome shotgun (WGS) entry which is preliminary data.</text>
</comment>
<proteinExistence type="predicted"/>
<evidence type="ECO:0000256" key="1">
    <source>
        <dbReference type="SAM" id="Coils"/>
    </source>
</evidence>
<feature type="coiled-coil region" evidence="1">
    <location>
        <begin position="120"/>
        <end position="190"/>
    </location>
</feature>
<protein>
    <submittedName>
        <fullName evidence="3">Uncharacterized protein</fullName>
    </submittedName>
</protein>
<dbReference type="AlphaFoldDB" id="A0AA88YE12"/>
<keyword evidence="1" id="KW-0175">Coiled coil</keyword>
<reference evidence="3" key="1">
    <citation type="submission" date="2019-08" db="EMBL/GenBank/DDBJ databases">
        <title>The improved chromosome-level genome for the pearl oyster Pinctada fucata martensii using PacBio sequencing and Hi-C.</title>
        <authorList>
            <person name="Zheng Z."/>
        </authorList>
    </citation>
    <scope>NUCLEOTIDE SEQUENCE</scope>
    <source>
        <strain evidence="3">ZZ-2019</strain>
        <tissue evidence="3">Adductor muscle</tissue>
    </source>
</reference>
<evidence type="ECO:0000313" key="4">
    <source>
        <dbReference type="Proteomes" id="UP001186944"/>
    </source>
</evidence>
<feature type="compositionally biased region" description="Basic and acidic residues" evidence="2">
    <location>
        <begin position="22"/>
        <end position="46"/>
    </location>
</feature>
<name>A0AA88YE12_PINIB</name>
<evidence type="ECO:0000313" key="3">
    <source>
        <dbReference type="EMBL" id="KAK3103118.1"/>
    </source>
</evidence>